<evidence type="ECO:0000313" key="2">
    <source>
        <dbReference type="EMBL" id="ARI75447.1"/>
    </source>
</evidence>
<accession>A0A1W5ZQ91</accession>
<dbReference type="Pfam" id="PF09578">
    <property type="entry name" value="Spore_YabQ"/>
    <property type="match status" value="1"/>
</dbReference>
<sequence>MSLTTQFVTILTMLAGGMFVGASVDTFERFFHNRNKKSLLEIIYQLLFWLIQAAFLFYILYLANYGELRVYVFVALACGYASYRALFQNLYLKALEVIIRVVSAILRTLKKIIYHLVIWPIKSMIFLIFSLLIVVYKILLKGIILLFLVVFYPIKLVFRLIWRLVPKNMKNYLRHLAGFLDKIKNTMSKWKKRFNK</sequence>
<feature type="transmembrane region" description="Helical" evidence="1">
    <location>
        <begin position="142"/>
        <end position="162"/>
    </location>
</feature>
<dbReference type="NCBIfam" id="TIGR02893">
    <property type="entry name" value="spore_yabQ"/>
    <property type="match status" value="1"/>
</dbReference>
<keyword evidence="1" id="KW-0472">Membrane</keyword>
<dbReference type="STRING" id="402384.HM131_00765"/>
<dbReference type="RefSeq" id="WP_085026989.1">
    <property type="nucleotide sequence ID" value="NZ_CP020772.1"/>
</dbReference>
<keyword evidence="3" id="KW-1185">Reference proteome</keyword>
<name>A0A1W5ZQ91_9BACI</name>
<reference evidence="2 3" key="1">
    <citation type="submission" date="2017-04" db="EMBL/GenBank/DDBJ databases">
        <title>The whole genome sequencing and assembly of Halobacillus mangrovi strain.</title>
        <authorList>
            <person name="Lee S.-J."/>
            <person name="Park M.-K."/>
            <person name="Kim J.-Y."/>
            <person name="Lee Y.-J."/>
            <person name="Yi H."/>
            <person name="Bahn Y.-S."/>
            <person name="Kim J.F."/>
            <person name="Lee D.-W."/>
        </authorList>
    </citation>
    <scope>NUCLEOTIDE SEQUENCE [LARGE SCALE GENOMIC DNA]</scope>
    <source>
        <strain evidence="2 3">KTB 131</strain>
    </source>
</reference>
<keyword evidence="1" id="KW-0812">Transmembrane</keyword>
<protein>
    <submittedName>
        <fullName evidence="2">Spore cortex biosynthesis protein YabQ</fullName>
    </submittedName>
</protein>
<feature type="transmembrane region" description="Helical" evidence="1">
    <location>
        <begin position="112"/>
        <end position="136"/>
    </location>
</feature>
<dbReference type="EMBL" id="CP020772">
    <property type="protein sequence ID" value="ARI75447.1"/>
    <property type="molecule type" value="Genomic_DNA"/>
</dbReference>
<feature type="transmembrane region" description="Helical" evidence="1">
    <location>
        <begin position="39"/>
        <end position="62"/>
    </location>
</feature>
<keyword evidence="1" id="KW-1133">Transmembrane helix</keyword>
<dbReference type="AlphaFoldDB" id="A0A1W5ZQ91"/>
<gene>
    <name evidence="2" type="ORF">HM131_00765</name>
</gene>
<feature type="transmembrane region" description="Helical" evidence="1">
    <location>
        <begin position="68"/>
        <end position="91"/>
    </location>
</feature>
<dbReference type="KEGG" id="hmn:HM131_00765"/>
<evidence type="ECO:0000313" key="3">
    <source>
        <dbReference type="Proteomes" id="UP000192527"/>
    </source>
</evidence>
<evidence type="ECO:0000256" key="1">
    <source>
        <dbReference type="SAM" id="Phobius"/>
    </source>
</evidence>
<feature type="transmembrane region" description="Helical" evidence="1">
    <location>
        <begin position="6"/>
        <end position="27"/>
    </location>
</feature>
<dbReference type="InterPro" id="IPR019074">
    <property type="entry name" value="YabQ"/>
</dbReference>
<organism evidence="2 3">
    <name type="scientific">Halobacillus mangrovi</name>
    <dbReference type="NCBI Taxonomy" id="402384"/>
    <lineage>
        <taxon>Bacteria</taxon>
        <taxon>Bacillati</taxon>
        <taxon>Bacillota</taxon>
        <taxon>Bacilli</taxon>
        <taxon>Bacillales</taxon>
        <taxon>Bacillaceae</taxon>
        <taxon>Halobacillus</taxon>
    </lineage>
</organism>
<dbReference type="Proteomes" id="UP000192527">
    <property type="component" value="Chromosome"/>
</dbReference>
<dbReference type="OrthoDB" id="1653819at2"/>
<proteinExistence type="predicted"/>